<protein>
    <submittedName>
        <fullName evidence="3">Iron ABC transporter</fullName>
    </submittedName>
</protein>
<name>A0A4Y4EVS5_9GAMM</name>
<dbReference type="RefSeq" id="WP_141318159.1">
    <property type="nucleotide sequence ID" value="NZ_BJOC01000013.1"/>
</dbReference>
<dbReference type="OrthoDB" id="8673316at2"/>
<feature type="signal peptide" evidence="2">
    <location>
        <begin position="1"/>
        <end position="19"/>
    </location>
</feature>
<evidence type="ECO:0000313" key="4">
    <source>
        <dbReference type="Proteomes" id="UP000319812"/>
    </source>
</evidence>
<dbReference type="AlphaFoldDB" id="A0A4Y4EVS5"/>
<evidence type="ECO:0000256" key="1">
    <source>
        <dbReference type="ARBA" id="ARBA00022729"/>
    </source>
</evidence>
<keyword evidence="1 2" id="KW-0732">Signal</keyword>
<dbReference type="SUPFAM" id="SSF53850">
    <property type="entry name" value="Periplasmic binding protein-like II"/>
    <property type="match status" value="1"/>
</dbReference>
<evidence type="ECO:0000256" key="2">
    <source>
        <dbReference type="SAM" id="SignalP"/>
    </source>
</evidence>
<dbReference type="EMBL" id="BJOC01000013">
    <property type="protein sequence ID" value="GED21909.1"/>
    <property type="molecule type" value="Genomic_DNA"/>
</dbReference>
<sequence length="361" mass="40588">MRRGLAILMLGGLSLIADADPPPGDTHQQASTLIIHGALDKPYMRPLLADFRQQHPTLEVDYRNRDTLPLYRDFLAAPDEADVVISSAMPWQYRLANDGYAQPLKTPSAQQWPAWARWRQELFAFTFEPIVMVVHRELLERYSRPDNHAELLALLRQQREPLTGRVVTYDPRLSGAGYTYAIEESRLSPRYWDLVAALGDVETSLAATTGEMLDGLAEGRYWIGYNLLGSYARQFVAANPDLEMIIPDDYTLVIQRLAFMPRQAPHPDNARRFLDYLISRRGQAVIAGETSLGAIHPDLSGPGTAAAWRTTHGDALRPLTIGPGLLATLDELKRQALLSRWQREFKRDDSQSREAVSGSNE</sequence>
<gene>
    <name evidence="3" type="ORF">HHA01_08860</name>
</gene>
<dbReference type="PANTHER" id="PTHR30006:SF25">
    <property type="entry name" value="PHOSPHOGLYCERATE TRANSPORT REGULATORY PROTEIN PGTC"/>
    <property type="match status" value="1"/>
</dbReference>
<dbReference type="PANTHER" id="PTHR30006">
    <property type="entry name" value="THIAMINE-BINDING PERIPLASMIC PROTEIN-RELATED"/>
    <property type="match status" value="1"/>
</dbReference>
<accession>A0A4Y4EVS5</accession>
<dbReference type="Proteomes" id="UP000319812">
    <property type="component" value="Unassembled WGS sequence"/>
</dbReference>
<reference evidence="3 4" key="1">
    <citation type="submission" date="2019-06" db="EMBL/GenBank/DDBJ databases">
        <title>Whole genome shotgun sequence of Halomonas halmophila NBRC 15537.</title>
        <authorList>
            <person name="Hosoyama A."/>
            <person name="Uohara A."/>
            <person name="Ohji S."/>
            <person name="Ichikawa N."/>
        </authorList>
    </citation>
    <scope>NUCLEOTIDE SEQUENCE [LARGE SCALE GENOMIC DNA]</scope>
    <source>
        <strain evidence="3 4">NBRC 15537</strain>
    </source>
</reference>
<comment type="caution">
    <text evidence="3">The sequence shown here is derived from an EMBL/GenBank/DDBJ whole genome shotgun (WGS) entry which is preliminary data.</text>
</comment>
<keyword evidence="4" id="KW-1185">Reference proteome</keyword>
<proteinExistence type="predicted"/>
<feature type="chain" id="PRO_5021451531" evidence="2">
    <location>
        <begin position="20"/>
        <end position="361"/>
    </location>
</feature>
<dbReference type="Pfam" id="PF13531">
    <property type="entry name" value="SBP_bac_11"/>
    <property type="match status" value="1"/>
</dbReference>
<organism evidence="3 4">
    <name type="scientific">Halomonas halmophila</name>
    <dbReference type="NCBI Taxonomy" id="252"/>
    <lineage>
        <taxon>Bacteria</taxon>
        <taxon>Pseudomonadati</taxon>
        <taxon>Pseudomonadota</taxon>
        <taxon>Gammaproteobacteria</taxon>
        <taxon>Oceanospirillales</taxon>
        <taxon>Halomonadaceae</taxon>
        <taxon>Halomonas</taxon>
    </lineage>
</organism>
<dbReference type="GO" id="GO:0030288">
    <property type="term" value="C:outer membrane-bounded periplasmic space"/>
    <property type="evidence" value="ECO:0007669"/>
    <property type="project" value="TreeGrafter"/>
</dbReference>
<dbReference type="Gene3D" id="3.40.190.10">
    <property type="entry name" value="Periplasmic binding protein-like II"/>
    <property type="match status" value="2"/>
</dbReference>
<evidence type="ECO:0000313" key="3">
    <source>
        <dbReference type="EMBL" id="GED21909.1"/>
    </source>
</evidence>